<sequence>MNKAHMPLSETRMHRAAREVESRAIHFYLPSFEGGGAERFFVRLANHIASRGIPVHLVVNNDNGPVKELLSKEVDLHVLGGRKAILCLPKLVAYLKATRAPALISALTRTNIAALIAARVARTETRVIVCERNQYTALLRQMDPLRRVAMNALVRKLYPKAHAVIGNTDLVTRDIAEVAGLSAEATGVIHNAAPDPAQLDDARAAPPDHPWFHDGKPTAIAIGRLMPQKDYATMLRAVAQSGDDLRLVILGEGPERQNLEHLARELGIEDRVDFLGFRMDRFSYLVAADLFLMSSVTEGFPNALIEAVAAGIPSISTDCLGGGAREILGREFPDRLTPIGDPAAMAKAIRMVIDAQDAASRELQSERIARIAKRYQMSEVADAFLARAWE</sequence>
<dbReference type="PANTHER" id="PTHR12526">
    <property type="entry name" value="GLYCOSYLTRANSFERASE"/>
    <property type="match status" value="1"/>
</dbReference>
<dbReference type="Gene3D" id="3.40.50.2000">
    <property type="entry name" value="Glycogen Phosphorylase B"/>
    <property type="match status" value="2"/>
</dbReference>
<proteinExistence type="predicted"/>
<evidence type="ECO:0000259" key="3">
    <source>
        <dbReference type="Pfam" id="PF00534"/>
    </source>
</evidence>
<dbReference type="InterPro" id="IPR001296">
    <property type="entry name" value="Glyco_trans_1"/>
</dbReference>
<protein>
    <submittedName>
        <fullName evidence="5">Glycosyltransferase</fullName>
    </submittedName>
</protein>
<dbReference type="SUPFAM" id="SSF53756">
    <property type="entry name" value="UDP-Glycosyltransferase/glycogen phosphorylase"/>
    <property type="match status" value="1"/>
</dbReference>
<feature type="domain" description="Glycosyltransferase subfamily 4-like N-terminal" evidence="4">
    <location>
        <begin position="35"/>
        <end position="192"/>
    </location>
</feature>
<accession>A0ABP9LG05</accession>
<dbReference type="Pfam" id="PF00534">
    <property type="entry name" value="Glycos_transf_1"/>
    <property type="match status" value="1"/>
</dbReference>
<dbReference type="PANTHER" id="PTHR12526:SF510">
    <property type="entry name" value="D-INOSITOL 3-PHOSPHATE GLYCOSYLTRANSFERASE"/>
    <property type="match status" value="1"/>
</dbReference>
<keyword evidence="6" id="KW-1185">Reference proteome</keyword>
<name>A0ABP9LG05_9RHOB</name>
<evidence type="ECO:0000313" key="6">
    <source>
        <dbReference type="Proteomes" id="UP001499910"/>
    </source>
</evidence>
<evidence type="ECO:0000313" key="5">
    <source>
        <dbReference type="EMBL" id="GAA5075657.1"/>
    </source>
</evidence>
<gene>
    <name evidence="5" type="ORF">GCM10023209_23850</name>
</gene>
<dbReference type="RefSeq" id="WP_259548808.1">
    <property type="nucleotide sequence ID" value="NZ_JANXIR010000003.1"/>
</dbReference>
<evidence type="ECO:0000256" key="1">
    <source>
        <dbReference type="ARBA" id="ARBA00022676"/>
    </source>
</evidence>
<dbReference type="Pfam" id="PF13439">
    <property type="entry name" value="Glyco_transf_4"/>
    <property type="match status" value="1"/>
</dbReference>
<dbReference type="InterPro" id="IPR028098">
    <property type="entry name" value="Glyco_trans_4-like_N"/>
</dbReference>
<evidence type="ECO:0000256" key="2">
    <source>
        <dbReference type="ARBA" id="ARBA00022679"/>
    </source>
</evidence>
<comment type="caution">
    <text evidence="5">The sequence shown here is derived from an EMBL/GenBank/DDBJ whole genome shotgun (WGS) entry which is preliminary data.</text>
</comment>
<organism evidence="5 6">
    <name type="scientific">[Roseibacterium] beibuensis</name>
    <dbReference type="NCBI Taxonomy" id="1193142"/>
    <lineage>
        <taxon>Bacteria</taxon>
        <taxon>Pseudomonadati</taxon>
        <taxon>Pseudomonadota</taxon>
        <taxon>Alphaproteobacteria</taxon>
        <taxon>Rhodobacterales</taxon>
        <taxon>Roseobacteraceae</taxon>
        <taxon>Roseicyclus</taxon>
    </lineage>
</organism>
<dbReference type="Proteomes" id="UP001499910">
    <property type="component" value="Unassembled WGS sequence"/>
</dbReference>
<keyword evidence="2" id="KW-0808">Transferase</keyword>
<keyword evidence="1" id="KW-0328">Glycosyltransferase</keyword>
<reference evidence="6" key="1">
    <citation type="journal article" date="2019" name="Int. J. Syst. Evol. Microbiol.">
        <title>The Global Catalogue of Microorganisms (GCM) 10K type strain sequencing project: providing services to taxonomists for standard genome sequencing and annotation.</title>
        <authorList>
            <consortium name="The Broad Institute Genomics Platform"/>
            <consortium name="The Broad Institute Genome Sequencing Center for Infectious Disease"/>
            <person name="Wu L."/>
            <person name="Ma J."/>
        </authorList>
    </citation>
    <scope>NUCLEOTIDE SEQUENCE [LARGE SCALE GENOMIC DNA]</scope>
    <source>
        <strain evidence="6">JCM 18015</strain>
    </source>
</reference>
<evidence type="ECO:0000259" key="4">
    <source>
        <dbReference type="Pfam" id="PF13439"/>
    </source>
</evidence>
<dbReference type="CDD" id="cd03811">
    <property type="entry name" value="GT4_GT28_WabH-like"/>
    <property type="match status" value="1"/>
</dbReference>
<feature type="domain" description="Glycosyl transferase family 1" evidence="3">
    <location>
        <begin position="214"/>
        <end position="358"/>
    </location>
</feature>
<dbReference type="EMBL" id="BAABHW010000003">
    <property type="protein sequence ID" value="GAA5075657.1"/>
    <property type="molecule type" value="Genomic_DNA"/>
</dbReference>